<protein>
    <submittedName>
        <fullName evidence="4">Exonuclease 3'-5' domain-containing protein 2</fullName>
    </submittedName>
</protein>
<dbReference type="InterPro" id="IPR036397">
    <property type="entry name" value="RNaseH_sf"/>
</dbReference>
<evidence type="ECO:0000256" key="1">
    <source>
        <dbReference type="ARBA" id="ARBA00022722"/>
    </source>
</evidence>
<dbReference type="SUPFAM" id="SSF53098">
    <property type="entry name" value="Ribonuclease H-like"/>
    <property type="match status" value="1"/>
</dbReference>
<dbReference type="GO" id="GO:0006139">
    <property type="term" value="P:nucleobase-containing compound metabolic process"/>
    <property type="evidence" value="ECO:0007669"/>
    <property type="project" value="InterPro"/>
</dbReference>
<dbReference type="AlphaFoldDB" id="A0AAD5U2B7"/>
<accession>A0AAD5U2B7</accession>
<dbReference type="GO" id="GO:0003676">
    <property type="term" value="F:nucleic acid binding"/>
    <property type="evidence" value="ECO:0007669"/>
    <property type="project" value="InterPro"/>
</dbReference>
<reference evidence="4" key="1">
    <citation type="submission" date="2020-05" db="EMBL/GenBank/DDBJ databases">
        <title>Phylogenomic resolution of chytrid fungi.</title>
        <authorList>
            <person name="Stajich J.E."/>
            <person name="Amses K."/>
            <person name="Simmons R."/>
            <person name="Seto K."/>
            <person name="Myers J."/>
            <person name="Bonds A."/>
            <person name="Quandt C.A."/>
            <person name="Barry K."/>
            <person name="Liu P."/>
            <person name="Grigoriev I."/>
            <person name="Longcore J.E."/>
            <person name="James T.Y."/>
        </authorList>
    </citation>
    <scope>NUCLEOTIDE SEQUENCE</scope>
    <source>
        <strain evidence="4">JEL0476</strain>
    </source>
</reference>
<dbReference type="PANTHER" id="PTHR13620:SF104">
    <property type="entry name" value="EXONUCLEASE 3'-5' DOMAIN-CONTAINING PROTEIN 2"/>
    <property type="match status" value="1"/>
</dbReference>
<dbReference type="EMBL" id="JADGJW010000196">
    <property type="protein sequence ID" value="KAJ3222015.1"/>
    <property type="molecule type" value="Genomic_DNA"/>
</dbReference>
<dbReference type="PANTHER" id="PTHR13620">
    <property type="entry name" value="3-5 EXONUCLEASE"/>
    <property type="match status" value="1"/>
</dbReference>
<keyword evidence="4" id="KW-0269">Exonuclease</keyword>
<dbReference type="InterPro" id="IPR051132">
    <property type="entry name" value="3-5_Exonuclease_domain"/>
</dbReference>
<organism evidence="4 5">
    <name type="scientific">Clydaea vesicula</name>
    <dbReference type="NCBI Taxonomy" id="447962"/>
    <lineage>
        <taxon>Eukaryota</taxon>
        <taxon>Fungi</taxon>
        <taxon>Fungi incertae sedis</taxon>
        <taxon>Chytridiomycota</taxon>
        <taxon>Chytridiomycota incertae sedis</taxon>
        <taxon>Chytridiomycetes</taxon>
        <taxon>Lobulomycetales</taxon>
        <taxon>Lobulomycetaceae</taxon>
        <taxon>Clydaea</taxon>
    </lineage>
</organism>
<gene>
    <name evidence="4" type="primary">EXD2</name>
    <name evidence="4" type="ORF">HK099_002796</name>
</gene>
<keyword evidence="2" id="KW-0378">Hydrolase</keyword>
<feature type="domain" description="3'-5' exonuclease" evidence="3">
    <location>
        <begin position="53"/>
        <end position="254"/>
    </location>
</feature>
<keyword evidence="1" id="KW-0540">Nuclease</keyword>
<dbReference type="InterPro" id="IPR012337">
    <property type="entry name" value="RNaseH-like_sf"/>
</dbReference>
<dbReference type="InterPro" id="IPR002562">
    <property type="entry name" value="3'-5'_exonuclease_dom"/>
</dbReference>
<dbReference type="GO" id="GO:0008408">
    <property type="term" value="F:3'-5' exonuclease activity"/>
    <property type="evidence" value="ECO:0007669"/>
    <property type="project" value="InterPro"/>
</dbReference>
<proteinExistence type="predicted"/>
<name>A0AAD5U2B7_9FUNG</name>
<evidence type="ECO:0000313" key="5">
    <source>
        <dbReference type="Proteomes" id="UP001211065"/>
    </source>
</evidence>
<keyword evidence="5" id="KW-1185">Reference proteome</keyword>
<dbReference type="Pfam" id="PF01612">
    <property type="entry name" value="DNA_pol_A_exo1"/>
    <property type="match status" value="1"/>
</dbReference>
<evidence type="ECO:0000313" key="4">
    <source>
        <dbReference type="EMBL" id="KAJ3222015.1"/>
    </source>
</evidence>
<dbReference type="Gene3D" id="3.30.420.10">
    <property type="entry name" value="Ribonuclease H-like superfamily/Ribonuclease H"/>
    <property type="match status" value="1"/>
</dbReference>
<dbReference type="Proteomes" id="UP001211065">
    <property type="component" value="Unassembled WGS sequence"/>
</dbReference>
<dbReference type="GO" id="GO:0005634">
    <property type="term" value="C:nucleus"/>
    <property type="evidence" value="ECO:0007669"/>
    <property type="project" value="TreeGrafter"/>
</dbReference>
<comment type="caution">
    <text evidence="4">The sequence shown here is derived from an EMBL/GenBank/DDBJ whole genome shotgun (WGS) entry which is preliminary data.</text>
</comment>
<evidence type="ECO:0000256" key="2">
    <source>
        <dbReference type="ARBA" id="ARBA00022801"/>
    </source>
</evidence>
<dbReference type="GO" id="GO:0005737">
    <property type="term" value="C:cytoplasm"/>
    <property type="evidence" value="ECO:0007669"/>
    <property type="project" value="TreeGrafter"/>
</dbReference>
<evidence type="ECO:0000259" key="3">
    <source>
        <dbReference type="Pfam" id="PF01612"/>
    </source>
</evidence>
<sequence>MKKIVSRRYSIPIHKLAPVINSCEDNSPRIINYDLNSFKETNLNILYTAKTNEIDNWCSENLNYATESGFDLEMKPAFFKSKISTATVIAPATFQIAVKQNSEYRTLVAHVHHLPKTEFPKNLAKFFNNHRIQKNGVAIKEDHQNIRRFYEKRGLNTAELNPVGFKDLVEYSKLLWYTYDLNENNYTGDKRVAPTTFPAGLKSMSFQYLGMKIEKKKNIQCSNWENPLSQIQVNYAAMDSLLGLILRERFLDLLEKEKKEYDVLEILNAEKALLKEEAKLKKKLAKKAKLDGAKESIELNKTL</sequence>